<feature type="domain" description="Tryptophan synthase beta chain-like PALP" evidence="3">
    <location>
        <begin position="233"/>
        <end position="429"/>
    </location>
</feature>
<evidence type="ECO:0000256" key="2">
    <source>
        <dbReference type="SAM" id="Phobius"/>
    </source>
</evidence>
<dbReference type="SUPFAM" id="SSF53686">
    <property type="entry name" value="Tryptophan synthase beta subunit-like PLP-dependent enzymes"/>
    <property type="match status" value="1"/>
</dbReference>
<dbReference type="InterPro" id="IPR000547">
    <property type="entry name" value="Clathrin_H-chain/VPS_repeat"/>
</dbReference>
<dbReference type="Pfam" id="PF00637">
    <property type="entry name" value="Clathrin"/>
    <property type="match status" value="1"/>
</dbReference>
<accession>A0A812SUM1</accession>
<dbReference type="SMART" id="SM00299">
    <property type="entry name" value="CLH"/>
    <property type="match status" value="1"/>
</dbReference>
<dbReference type="PROSITE" id="PS50236">
    <property type="entry name" value="CHCR"/>
    <property type="match status" value="1"/>
</dbReference>
<dbReference type="EMBL" id="CAJNDS010002481">
    <property type="protein sequence ID" value="CAE7493306.1"/>
    <property type="molecule type" value="Genomic_DNA"/>
</dbReference>
<feature type="transmembrane region" description="Helical" evidence="2">
    <location>
        <begin position="174"/>
        <end position="193"/>
    </location>
</feature>
<dbReference type="GO" id="GO:0071439">
    <property type="term" value="C:clathrin complex"/>
    <property type="evidence" value="ECO:0007669"/>
    <property type="project" value="TreeGrafter"/>
</dbReference>
<dbReference type="Pfam" id="PF00291">
    <property type="entry name" value="PALP"/>
    <property type="match status" value="1"/>
</dbReference>
<dbReference type="InterPro" id="IPR001926">
    <property type="entry name" value="TrpB-like_PALP"/>
</dbReference>
<protein>
    <submittedName>
        <fullName evidence="4">Cltc protein</fullName>
    </submittedName>
</protein>
<proteinExistence type="predicted"/>
<evidence type="ECO:0000259" key="3">
    <source>
        <dbReference type="Pfam" id="PF00291"/>
    </source>
</evidence>
<dbReference type="PANTHER" id="PTHR10292:SF1">
    <property type="entry name" value="CLATHRIN HEAVY CHAIN"/>
    <property type="match status" value="1"/>
</dbReference>
<dbReference type="SUPFAM" id="SSF48371">
    <property type="entry name" value="ARM repeat"/>
    <property type="match status" value="1"/>
</dbReference>
<feature type="repeat" description="CHCR" evidence="1">
    <location>
        <begin position="1"/>
        <end position="111"/>
    </location>
</feature>
<dbReference type="Proteomes" id="UP000604046">
    <property type="component" value="Unassembled WGS sequence"/>
</dbReference>
<keyword evidence="2" id="KW-0472">Membrane</keyword>
<dbReference type="AlphaFoldDB" id="A0A812SUM1"/>
<gene>
    <name evidence="4" type="primary">Cltc</name>
    <name evidence="4" type="ORF">SNAT2548_LOCUS27640</name>
</gene>
<dbReference type="InterPro" id="IPR016024">
    <property type="entry name" value="ARM-type_fold"/>
</dbReference>
<comment type="caution">
    <text evidence="4">The sequence shown here is derived from an EMBL/GenBank/DDBJ whole genome shotgun (WGS) entry which is preliminary data.</text>
</comment>
<keyword evidence="2" id="KW-0812">Transmembrane</keyword>
<dbReference type="OrthoDB" id="418243at2759"/>
<keyword evidence="2" id="KW-1133">Transmembrane helix</keyword>
<reference evidence="4" key="1">
    <citation type="submission" date="2021-02" db="EMBL/GenBank/DDBJ databases">
        <authorList>
            <person name="Dougan E. K."/>
            <person name="Rhodes N."/>
            <person name="Thang M."/>
            <person name="Chan C."/>
        </authorList>
    </citation>
    <scope>NUCLEOTIDE SEQUENCE</scope>
</reference>
<dbReference type="Gene3D" id="1.25.40.10">
    <property type="entry name" value="Tetratricopeptide repeat domain"/>
    <property type="match status" value="1"/>
</dbReference>
<dbReference type="GO" id="GO:0006898">
    <property type="term" value="P:receptor-mediated endocytosis"/>
    <property type="evidence" value="ECO:0007669"/>
    <property type="project" value="TreeGrafter"/>
</dbReference>
<dbReference type="GO" id="GO:0032051">
    <property type="term" value="F:clathrin light chain binding"/>
    <property type="evidence" value="ECO:0007669"/>
    <property type="project" value="TreeGrafter"/>
</dbReference>
<dbReference type="InterPro" id="IPR036052">
    <property type="entry name" value="TrpB-like_PALP_sf"/>
</dbReference>
<dbReference type="InterPro" id="IPR011990">
    <property type="entry name" value="TPR-like_helical_dom_sf"/>
</dbReference>
<sequence>MARTKVKDSQIDGELVYAYAKTERLGEMEEFISGTNTANIQSVGDRLYDEKFYKAAKILYASIPNNGRLASCHVQLGEYTQAVEAAKKANNPKTWQEVNLACVKAEQFRCAEIAGQHIIVHPDHLEEVIAQYEKSRPRLLCTCDSWGPLSLESLLGLFRARAVMIDLRDVARRVALAFGAGFVVVVPAAARMLRRWHSAVDVREPSEEVRDNLPGTFERHLPGLRGKIAHYQLGEFPTPIGTLSFEDPKTEKTFVVSLKREDMSSTLYGGNKVRTLEFQLACAAEAIKDVHGGGAISPVGGPGSNQVVATQIYAAHFGLPCSNLVVAPEGPALDNALNIMSMISLPGWTGATWAEGFTRVLQQCSDALLHGLPLPPGGNNRVGALGHVGAILELCEQLGNGTLKRLPRHIFLPLGSSCTTAGLLCGIALARKLQLGFTDEVMVHGVVIHHALAKVPAIGRWLIRTVAHSALDLVQELAGIDAHEELEVLLNTSLTIHSSYAGSYGSWTAAGLLAKEVVSAAHLSEPQPKPWMCSTFSSKCFAAMLDFIRAAGNLEEGDVLLWCTKSLIQPRGQISATTAWERVLKMPGGAQRYMRRSGVPHEAEFTELWSRRLQSKL</sequence>
<dbReference type="GO" id="GO:0006886">
    <property type="term" value="P:intracellular protein transport"/>
    <property type="evidence" value="ECO:0007669"/>
    <property type="project" value="UniProtKB-UniRule"/>
</dbReference>
<evidence type="ECO:0000313" key="4">
    <source>
        <dbReference type="EMBL" id="CAE7493306.1"/>
    </source>
</evidence>
<evidence type="ECO:0000256" key="1">
    <source>
        <dbReference type="PROSITE-ProRule" id="PRU01006"/>
    </source>
</evidence>
<dbReference type="Gene3D" id="3.40.50.1100">
    <property type="match status" value="2"/>
</dbReference>
<name>A0A812SUM1_9DINO</name>
<dbReference type="PANTHER" id="PTHR10292">
    <property type="entry name" value="CLATHRIN HEAVY CHAIN RELATED"/>
    <property type="match status" value="1"/>
</dbReference>
<dbReference type="InterPro" id="IPR055358">
    <property type="entry name" value="CHCR"/>
</dbReference>
<organism evidence="4 5">
    <name type="scientific">Symbiodinium natans</name>
    <dbReference type="NCBI Taxonomy" id="878477"/>
    <lineage>
        <taxon>Eukaryota</taxon>
        <taxon>Sar</taxon>
        <taxon>Alveolata</taxon>
        <taxon>Dinophyceae</taxon>
        <taxon>Suessiales</taxon>
        <taxon>Symbiodiniaceae</taxon>
        <taxon>Symbiodinium</taxon>
    </lineage>
</organism>
<keyword evidence="5" id="KW-1185">Reference proteome</keyword>
<evidence type="ECO:0000313" key="5">
    <source>
        <dbReference type="Proteomes" id="UP000604046"/>
    </source>
</evidence>